<dbReference type="EMBL" id="JACVVK020000083">
    <property type="protein sequence ID" value="KAK7494413.1"/>
    <property type="molecule type" value="Genomic_DNA"/>
</dbReference>
<sequence length="200" mass="22185">MYRRVFALFRVCCCHHRTVGSQHLHRSTDLVFCVVCVKKFQSSEPPRLSIIVKAHVHAVFLENPTHDSSASSSRRGEFEGLSHSVARDHSALVKLQLVGAQRALGCSKLQHVLLLPQLLPLSAKYSPPLHGTLTQVDRACIYMPGVVVAFTCARLCPPWDVSCLKPSQRRLRETPVKTRQLCFPVRLVPANEPASSTGTV</sequence>
<gene>
    <name evidence="1" type="ORF">BaRGS_00014305</name>
</gene>
<name>A0ABD0L579_9CAEN</name>
<evidence type="ECO:0000313" key="2">
    <source>
        <dbReference type="Proteomes" id="UP001519460"/>
    </source>
</evidence>
<accession>A0ABD0L579</accession>
<reference evidence="1 2" key="1">
    <citation type="journal article" date="2023" name="Sci. Data">
        <title>Genome assembly of the Korean intertidal mud-creeper Batillaria attramentaria.</title>
        <authorList>
            <person name="Patra A.K."/>
            <person name="Ho P.T."/>
            <person name="Jun S."/>
            <person name="Lee S.J."/>
            <person name="Kim Y."/>
            <person name="Won Y.J."/>
        </authorList>
    </citation>
    <scope>NUCLEOTIDE SEQUENCE [LARGE SCALE GENOMIC DNA]</scope>
    <source>
        <strain evidence="1">Wonlab-2016</strain>
    </source>
</reference>
<protein>
    <recommendedName>
        <fullName evidence="3">Secreted protein</fullName>
    </recommendedName>
</protein>
<comment type="caution">
    <text evidence="1">The sequence shown here is derived from an EMBL/GenBank/DDBJ whole genome shotgun (WGS) entry which is preliminary data.</text>
</comment>
<keyword evidence="2" id="KW-1185">Reference proteome</keyword>
<evidence type="ECO:0000313" key="1">
    <source>
        <dbReference type="EMBL" id="KAK7494413.1"/>
    </source>
</evidence>
<dbReference type="Proteomes" id="UP001519460">
    <property type="component" value="Unassembled WGS sequence"/>
</dbReference>
<dbReference type="AlphaFoldDB" id="A0ABD0L579"/>
<evidence type="ECO:0008006" key="3">
    <source>
        <dbReference type="Google" id="ProtNLM"/>
    </source>
</evidence>
<proteinExistence type="predicted"/>
<organism evidence="1 2">
    <name type="scientific">Batillaria attramentaria</name>
    <dbReference type="NCBI Taxonomy" id="370345"/>
    <lineage>
        <taxon>Eukaryota</taxon>
        <taxon>Metazoa</taxon>
        <taxon>Spiralia</taxon>
        <taxon>Lophotrochozoa</taxon>
        <taxon>Mollusca</taxon>
        <taxon>Gastropoda</taxon>
        <taxon>Caenogastropoda</taxon>
        <taxon>Sorbeoconcha</taxon>
        <taxon>Cerithioidea</taxon>
        <taxon>Batillariidae</taxon>
        <taxon>Batillaria</taxon>
    </lineage>
</organism>